<organism evidence="1 2">
    <name type="scientific">Caerostris extrusa</name>
    <name type="common">Bark spider</name>
    <name type="synonym">Caerostris bankana</name>
    <dbReference type="NCBI Taxonomy" id="172846"/>
    <lineage>
        <taxon>Eukaryota</taxon>
        <taxon>Metazoa</taxon>
        <taxon>Ecdysozoa</taxon>
        <taxon>Arthropoda</taxon>
        <taxon>Chelicerata</taxon>
        <taxon>Arachnida</taxon>
        <taxon>Araneae</taxon>
        <taxon>Araneomorphae</taxon>
        <taxon>Entelegynae</taxon>
        <taxon>Araneoidea</taxon>
        <taxon>Araneidae</taxon>
        <taxon>Caerostris</taxon>
    </lineage>
</organism>
<dbReference type="AlphaFoldDB" id="A0AAV4URL7"/>
<evidence type="ECO:0000313" key="2">
    <source>
        <dbReference type="Proteomes" id="UP001054945"/>
    </source>
</evidence>
<dbReference type="Proteomes" id="UP001054945">
    <property type="component" value="Unassembled WGS sequence"/>
</dbReference>
<keyword evidence="2" id="KW-1185">Reference proteome</keyword>
<sequence>MGRYTVALKSPAWNNKNRVSFPFDNIFSPHSRVGVPTESNRQWLFRGHVETCEATHSNPMVSLDVTVYQNQRYSMAVETDLI</sequence>
<gene>
    <name evidence="1" type="ORF">CEXT_625531</name>
</gene>
<proteinExistence type="predicted"/>
<dbReference type="EMBL" id="BPLR01013320">
    <property type="protein sequence ID" value="GIY60376.1"/>
    <property type="molecule type" value="Genomic_DNA"/>
</dbReference>
<reference evidence="1 2" key="1">
    <citation type="submission" date="2021-06" db="EMBL/GenBank/DDBJ databases">
        <title>Caerostris extrusa draft genome.</title>
        <authorList>
            <person name="Kono N."/>
            <person name="Arakawa K."/>
        </authorList>
    </citation>
    <scope>NUCLEOTIDE SEQUENCE [LARGE SCALE GENOMIC DNA]</scope>
</reference>
<comment type="caution">
    <text evidence="1">The sequence shown here is derived from an EMBL/GenBank/DDBJ whole genome shotgun (WGS) entry which is preliminary data.</text>
</comment>
<accession>A0AAV4URL7</accession>
<name>A0AAV4URL7_CAEEX</name>
<evidence type="ECO:0000313" key="1">
    <source>
        <dbReference type="EMBL" id="GIY60376.1"/>
    </source>
</evidence>
<protein>
    <submittedName>
        <fullName evidence="1">Uncharacterized protein</fullName>
    </submittedName>
</protein>